<comment type="caution">
    <text evidence="4">The sequence shown here is derived from an EMBL/GenBank/DDBJ whole genome shotgun (WGS) entry which is preliminary data.</text>
</comment>
<dbReference type="GO" id="GO:0000272">
    <property type="term" value="P:polysaccharide catabolic process"/>
    <property type="evidence" value="ECO:0007669"/>
    <property type="project" value="InterPro"/>
</dbReference>
<dbReference type="Pfam" id="PF00150">
    <property type="entry name" value="Cellulase"/>
    <property type="match status" value="1"/>
</dbReference>
<evidence type="ECO:0000256" key="1">
    <source>
        <dbReference type="ARBA" id="ARBA00022801"/>
    </source>
</evidence>
<evidence type="ECO:0000256" key="2">
    <source>
        <dbReference type="ARBA" id="ARBA00023295"/>
    </source>
</evidence>
<dbReference type="Gene3D" id="3.20.20.80">
    <property type="entry name" value="Glycosidases"/>
    <property type="match status" value="1"/>
</dbReference>
<gene>
    <name evidence="4" type="ORF">LCGC14_2394490</name>
</gene>
<proteinExistence type="predicted"/>
<accession>A0A0F9BX96</accession>
<reference evidence="4" key="1">
    <citation type="journal article" date="2015" name="Nature">
        <title>Complex archaea that bridge the gap between prokaryotes and eukaryotes.</title>
        <authorList>
            <person name="Spang A."/>
            <person name="Saw J.H."/>
            <person name="Jorgensen S.L."/>
            <person name="Zaremba-Niedzwiedzka K."/>
            <person name="Martijn J."/>
            <person name="Lind A.E."/>
            <person name="van Eijk R."/>
            <person name="Schleper C."/>
            <person name="Guy L."/>
            <person name="Ettema T.J."/>
        </authorList>
    </citation>
    <scope>NUCLEOTIDE SEQUENCE</scope>
</reference>
<dbReference type="GO" id="GO:0004553">
    <property type="term" value="F:hydrolase activity, hydrolyzing O-glycosyl compounds"/>
    <property type="evidence" value="ECO:0007669"/>
    <property type="project" value="InterPro"/>
</dbReference>
<dbReference type="InterPro" id="IPR017853">
    <property type="entry name" value="GH"/>
</dbReference>
<feature type="non-terminal residue" evidence="4">
    <location>
        <position position="261"/>
    </location>
</feature>
<dbReference type="SUPFAM" id="SSF51445">
    <property type="entry name" value="(Trans)glycosidases"/>
    <property type="match status" value="1"/>
</dbReference>
<feature type="domain" description="Glycoside hydrolase family 5" evidence="3">
    <location>
        <begin position="90"/>
        <end position="260"/>
    </location>
</feature>
<keyword evidence="2" id="KW-0326">Glycosidase</keyword>
<evidence type="ECO:0000259" key="3">
    <source>
        <dbReference type="Pfam" id="PF00150"/>
    </source>
</evidence>
<dbReference type="AlphaFoldDB" id="A0A0F9BX96"/>
<dbReference type="InterPro" id="IPR001547">
    <property type="entry name" value="Glyco_hydro_5"/>
</dbReference>
<protein>
    <recommendedName>
        <fullName evidence="3">Glycoside hydrolase family 5 domain-containing protein</fullName>
    </recommendedName>
</protein>
<sequence>MKRNDMERSFEDRCVGCLAAVARMSVCCLLASIGGHILAADLEAVQVADDNHAFVLAESGRKFVPWGFNYDHDETGRLIEDYWDDDWPRIEKDFGEMKLLGANVVRIHLQFGKFMETPGKPNKRSLDQLGRLIRLAERVGLYLDLTGLGCYHKQDVPEWYDRLDEQKRWDAQARFWETVATRCANSPAIFCYDLMNEPVVAGGQKKRDDWLGPAFAGKHFVQFITLETKGRPRPDIARQWTRHLVTAIRKHDRRHLITVGL</sequence>
<name>A0A0F9BX96_9ZZZZ</name>
<organism evidence="4">
    <name type="scientific">marine sediment metagenome</name>
    <dbReference type="NCBI Taxonomy" id="412755"/>
    <lineage>
        <taxon>unclassified sequences</taxon>
        <taxon>metagenomes</taxon>
        <taxon>ecological metagenomes</taxon>
    </lineage>
</organism>
<dbReference type="EMBL" id="LAZR01035809">
    <property type="protein sequence ID" value="KKL26519.1"/>
    <property type="molecule type" value="Genomic_DNA"/>
</dbReference>
<keyword evidence="1" id="KW-0378">Hydrolase</keyword>
<evidence type="ECO:0000313" key="4">
    <source>
        <dbReference type="EMBL" id="KKL26519.1"/>
    </source>
</evidence>